<sequence>MQQDSMFCLLPEDIIIKLGQNSEDPKLELLPLYHLQARSLINMGKSGKAVELIEHVVNIRESTVAQDHPDRIVLQYVLSCAYQANGKVREAKELPKQKTES</sequence>
<dbReference type="AlphaFoldDB" id="A0A2P6FGZ7"/>
<name>A0A2P6FGZ7_9PEZI</name>
<reference evidence="2" key="2">
    <citation type="journal article" date="2018" name="Nat. Commun.">
        <title>Extreme sensitivity to ultraviolet light in the fungal pathogen causing white-nose syndrome of bats.</title>
        <authorList>
            <person name="Palmer J.M."/>
            <person name="Drees K.P."/>
            <person name="Foster J.T."/>
            <person name="Lindner D.L."/>
        </authorList>
    </citation>
    <scope>NUCLEOTIDE SEQUENCE [LARGE SCALE GENOMIC DNA]</scope>
    <source>
        <strain evidence="2">UAMH 10579</strain>
    </source>
</reference>
<organism evidence="1 2">
    <name type="scientific">Pseudogymnoascus verrucosus</name>
    <dbReference type="NCBI Taxonomy" id="342668"/>
    <lineage>
        <taxon>Eukaryota</taxon>
        <taxon>Fungi</taxon>
        <taxon>Dikarya</taxon>
        <taxon>Ascomycota</taxon>
        <taxon>Pezizomycotina</taxon>
        <taxon>Leotiomycetes</taxon>
        <taxon>Thelebolales</taxon>
        <taxon>Thelebolaceae</taxon>
        <taxon>Pseudogymnoascus</taxon>
    </lineage>
</organism>
<proteinExistence type="predicted"/>
<dbReference type="Proteomes" id="UP000091956">
    <property type="component" value="Unassembled WGS sequence"/>
</dbReference>
<dbReference type="GeneID" id="84234357"/>
<dbReference type="RefSeq" id="XP_059320244.1">
    <property type="nucleotide sequence ID" value="XM_059464261.1"/>
</dbReference>
<dbReference type="InterPro" id="IPR011990">
    <property type="entry name" value="TPR-like_helical_dom_sf"/>
</dbReference>
<gene>
    <name evidence="1" type="ORF">VE01_10811</name>
</gene>
<protein>
    <submittedName>
        <fullName evidence="1">Uncharacterized protein</fullName>
    </submittedName>
</protein>
<dbReference type="SUPFAM" id="SSF48452">
    <property type="entry name" value="TPR-like"/>
    <property type="match status" value="1"/>
</dbReference>
<evidence type="ECO:0000313" key="1">
    <source>
        <dbReference type="EMBL" id="PQM43915.1"/>
    </source>
</evidence>
<dbReference type="STRING" id="342668.A0A2P6FGZ7"/>
<keyword evidence="2" id="KW-1185">Reference proteome</keyword>
<dbReference type="EMBL" id="KV460246">
    <property type="protein sequence ID" value="PQM43915.1"/>
    <property type="molecule type" value="Genomic_DNA"/>
</dbReference>
<evidence type="ECO:0000313" key="2">
    <source>
        <dbReference type="Proteomes" id="UP000091956"/>
    </source>
</evidence>
<dbReference type="Gene3D" id="1.25.40.10">
    <property type="entry name" value="Tetratricopeptide repeat domain"/>
    <property type="match status" value="1"/>
</dbReference>
<reference evidence="1 2" key="1">
    <citation type="submission" date="2016-03" db="EMBL/GenBank/DDBJ databases">
        <title>Comparative genomics of Pseudogymnoascus destructans, the fungus causing white-nose syndrome of bats.</title>
        <authorList>
            <person name="Palmer J.M."/>
            <person name="Drees K.P."/>
            <person name="Foster J.T."/>
            <person name="Lindner D.L."/>
        </authorList>
    </citation>
    <scope>NUCLEOTIDE SEQUENCE [LARGE SCALE GENOMIC DNA]</scope>
    <source>
        <strain evidence="1 2">UAMH 10579</strain>
    </source>
</reference>
<accession>A0A2P6FGZ7</accession>